<dbReference type="Pfam" id="PF06782">
    <property type="entry name" value="UPF0236"/>
    <property type="match status" value="1"/>
</dbReference>
<evidence type="ECO:0000313" key="2">
    <source>
        <dbReference type="EMBL" id="RGS70358.1"/>
    </source>
</evidence>
<name>A0A414AEH0_9FIRM</name>
<dbReference type="InterPro" id="IPR009620">
    <property type="entry name" value="UPF0236"/>
</dbReference>
<accession>A0A414AEH0</accession>
<dbReference type="AlphaFoldDB" id="A0A414AEH0"/>
<comment type="similarity">
    <text evidence="1">Belongs to the UPF0236 family.</text>
</comment>
<organism evidence="2 3">
    <name type="scientific">Dorea formicigenerans</name>
    <dbReference type="NCBI Taxonomy" id="39486"/>
    <lineage>
        <taxon>Bacteria</taxon>
        <taxon>Bacillati</taxon>
        <taxon>Bacillota</taxon>
        <taxon>Clostridia</taxon>
        <taxon>Lachnospirales</taxon>
        <taxon>Lachnospiraceae</taxon>
        <taxon>Dorea</taxon>
    </lineage>
</organism>
<proteinExistence type="inferred from homology"/>
<dbReference type="EMBL" id="QRVU01000033">
    <property type="protein sequence ID" value="RGS70358.1"/>
    <property type="molecule type" value="Genomic_DNA"/>
</dbReference>
<evidence type="ECO:0000256" key="1">
    <source>
        <dbReference type="ARBA" id="ARBA00006539"/>
    </source>
</evidence>
<evidence type="ECO:0000313" key="3">
    <source>
        <dbReference type="Proteomes" id="UP000285981"/>
    </source>
</evidence>
<sequence>MRSRTALFPITIQEENTKKRAVEISKGYILSNWTGIQASMKGKDTNIQCSAEGYVSHIFSNRMSSRPLGWSKVGCDKMARLRVYKKNGGNILDLVRYQAQEMPMATGAEDVIYSTSEMIIMENKNKQRLGNLADVLVYSIPYLQIKKISALRNHIWGL</sequence>
<reference evidence="2 3" key="1">
    <citation type="submission" date="2018-08" db="EMBL/GenBank/DDBJ databases">
        <title>A genome reference for cultivated species of the human gut microbiota.</title>
        <authorList>
            <person name="Zou Y."/>
            <person name="Xue W."/>
            <person name="Luo G."/>
        </authorList>
    </citation>
    <scope>NUCLEOTIDE SEQUENCE [LARGE SCALE GENOMIC DNA]</scope>
    <source>
        <strain evidence="2 3">AF21-25</strain>
    </source>
</reference>
<gene>
    <name evidence="2" type="ORF">DWX78_07950</name>
</gene>
<dbReference type="Proteomes" id="UP000285981">
    <property type="component" value="Unassembled WGS sequence"/>
</dbReference>
<protein>
    <submittedName>
        <fullName evidence="2">Uncharacterized protein</fullName>
    </submittedName>
</protein>
<comment type="caution">
    <text evidence="2">The sequence shown here is derived from an EMBL/GenBank/DDBJ whole genome shotgun (WGS) entry which is preliminary data.</text>
</comment>